<proteinExistence type="predicted"/>
<dbReference type="Proteomes" id="UP000316270">
    <property type="component" value="Chromosome 7"/>
</dbReference>
<organism evidence="2 3">
    <name type="scientific">Venturia effusa</name>
    <dbReference type="NCBI Taxonomy" id="50376"/>
    <lineage>
        <taxon>Eukaryota</taxon>
        <taxon>Fungi</taxon>
        <taxon>Dikarya</taxon>
        <taxon>Ascomycota</taxon>
        <taxon>Pezizomycotina</taxon>
        <taxon>Dothideomycetes</taxon>
        <taxon>Pleosporomycetidae</taxon>
        <taxon>Venturiales</taxon>
        <taxon>Venturiaceae</taxon>
        <taxon>Venturia</taxon>
    </lineage>
</organism>
<accession>A0A517L8L9</accession>
<evidence type="ECO:0000313" key="2">
    <source>
        <dbReference type="EMBL" id="QDS71978.1"/>
    </source>
</evidence>
<keyword evidence="3" id="KW-1185">Reference proteome</keyword>
<feature type="compositionally biased region" description="Basic and acidic residues" evidence="1">
    <location>
        <begin position="9"/>
        <end position="19"/>
    </location>
</feature>
<feature type="compositionally biased region" description="Basic and acidic residues" evidence="1">
    <location>
        <begin position="26"/>
        <end position="36"/>
    </location>
</feature>
<dbReference type="AlphaFoldDB" id="A0A517L8L9"/>
<name>A0A517L8L9_9PEZI</name>
<gene>
    <name evidence="2" type="ORF">FKW77_001399</name>
</gene>
<evidence type="ECO:0000256" key="1">
    <source>
        <dbReference type="SAM" id="MobiDB-lite"/>
    </source>
</evidence>
<evidence type="ECO:0000313" key="3">
    <source>
        <dbReference type="Proteomes" id="UP000316270"/>
    </source>
</evidence>
<protein>
    <submittedName>
        <fullName evidence="2">Uncharacterized protein</fullName>
    </submittedName>
</protein>
<dbReference type="EMBL" id="CP042191">
    <property type="protein sequence ID" value="QDS71978.1"/>
    <property type="molecule type" value="Genomic_DNA"/>
</dbReference>
<sequence>MRPGPVDQVIEKSDEREKSLMAGLERTQDESQKARDAIQLARNGTIKPEKKEQDLISQSQEHRKKTHEN</sequence>
<reference evidence="2 3" key="1">
    <citation type="submission" date="2019-07" db="EMBL/GenBank/DDBJ databases">
        <title>Finished genome of Venturia effusa.</title>
        <authorList>
            <person name="Young C.A."/>
            <person name="Cox M.P."/>
            <person name="Ganley A.R.D."/>
            <person name="David W.J."/>
        </authorList>
    </citation>
    <scope>NUCLEOTIDE SEQUENCE [LARGE SCALE GENOMIC DNA]</scope>
    <source>
        <strain evidence="3">albino</strain>
    </source>
</reference>
<feature type="region of interest" description="Disordered" evidence="1">
    <location>
        <begin position="1"/>
        <end position="69"/>
    </location>
</feature>